<dbReference type="InterPro" id="IPR046357">
    <property type="entry name" value="PPIase_dom_sf"/>
</dbReference>
<dbReference type="Gene3D" id="3.10.50.40">
    <property type="match status" value="3"/>
</dbReference>
<dbReference type="PROSITE" id="PS50059">
    <property type="entry name" value="FKBP_PPIASE"/>
    <property type="match status" value="3"/>
</dbReference>
<keyword evidence="11" id="KW-1185">Reference proteome</keyword>
<dbReference type="InterPro" id="IPR011990">
    <property type="entry name" value="TPR-like_helical_dom_sf"/>
</dbReference>
<dbReference type="InterPro" id="IPR001179">
    <property type="entry name" value="PPIase_FKBP_dom"/>
</dbReference>
<sequence>MALVSSNEEISLKSEAQVSDFPEIAVGANKGLLKKIVRKGISWQTPIPGDEVLVHYSLRLKDGEDFESSRDRGIPFTFKLGQCEVIEGWDQGIATMRKGERSVFTIPPELGYGEKGCPPQIPPDTTLIFDIELISWYPIREISGDGGILKKIIREGEGWATPNEHDEVFVKYVARDENGNMVSQSDKGMEFSLTDGHLCPAMAKAVKTMRKGEETELLVKFSHGHRHCSSDMPVVGDAVSPYSNLIIRVELISWRSVVDIKGDGKILKKIMKTGKGFDRPNEGSRVQVTYIGKLENGTIFETKGSDAEPFEYICGGEQINKDLDRAVMTMKKGEAAVVKVSSDEASSSYEIKLIDFIKEKPFWKMGIQERIEACGRNKNEGNTLFQRWEVSACLQEGLRLIEYNHSFNHEEKLRANSLRLLCYLNNAACKLKLGEYVEVLEIEPLNVKAFFRRSQACMSTSDLDKAEEDIKNVLALDPNNRDAKIAYKKLKEKLRQYCQQESGIMEKMFR</sequence>
<evidence type="ECO:0000256" key="2">
    <source>
        <dbReference type="ARBA" id="ARBA00013194"/>
    </source>
</evidence>
<dbReference type="OrthoDB" id="1902587at2759"/>
<dbReference type="PANTHER" id="PTHR46512">
    <property type="entry name" value="PEPTIDYLPROLYL ISOMERASE"/>
    <property type="match status" value="1"/>
</dbReference>
<name>A0A2Z7A7K7_9LAMI</name>
<evidence type="ECO:0000259" key="9">
    <source>
        <dbReference type="PROSITE" id="PS50059"/>
    </source>
</evidence>
<reference evidence="10 11" key="1">
    <citation type="journal article" date="2015" name="Proc. Natl. Acad. Sci. U.S.A.">
        <title>The resurrection genome of Boea hygrometrica: A blueprint for survival of dehydration.</title>
        <authorList>
            <person name="Xiao L."/>
            <person name="Yang G."/>
            <person name="Zhang L."/>
            <person name="Yang X."/>
            <person name="Zhao S."/>
            <person name="Ji Z."/>
            <person name="Zhou Q."/>
            <person name="Hu M."/>
            <person name="Wang Y."/>
            <person name="Chen M."/>
            <person name="Xu Y."/>
            <person name="Jin H."/>
            <person name="Xiao X."/>
            <person name="Hu G."/>
            <person name="Bao F."/>
            <person name="Hu Y."/>
            <person name="Wan P."/>
            <person name="Li L."/>
            <person name="Deng X."/>
            <person name="Kuang T."/>
            <person name="Xiang C."/>
            <person name="Zhu J.K."/>
            <person name="Oliver M.J."/>
            <person name="He Y."/>
        </authorList>
    </citation>
    <scope>NUCLEOTIDE SEQUENCE [LARGE SCALE GENOMIC DNA]</scope>
    <source>
        <strain evidence="11">cv. XS01</strain>
    </source>
</reference>
<dbReference type="SUPFAM" id="SSF54534">
    <property type="entry name" value="FKBP-like"/>
    <property type="match status" value="3"/>
</dbReference>
<dbReference type="InterPro" id="IPR050754">
    <property type="entry name" value="FKBP4/5/8-like"/>
</dbReference>
<evidence type="ECO:0000256" key="7">
    <source>
        <dbReference type="PROSITE-ProRule" id="PRU00277"/>
    </source>
</evidence>
<dbReference type="InterPro" id="IPR019734">
    <property type="entry name" value="TPR_rpt"/>
</dbReference>
<dbReference type="EMBL" id="KV020155">
    <property type="protein sequence ID" value="KZV14935.1"/>
    <property type="molecule type" value="Genomic_DNA"/>
</dbReference>
<evidence type="ECO:0000256" key="8">
    <source>
        <dbReference type="PROSITE-ProRule" id="PRU00339"/>
    </source>
</evidence>
<dbReference type="PROSITE" id="PS50005">
    <property type="entry name" value="TPR"/>
    <property type="match status" value="1"/>
</dbReference>
<keyword evidence="5 7" id="KW-0697">Rotamase</keyword>
<dbReference type="Pfam" id="PF00254">
    <property type="entry name" value="FKBP_C"/>
    <property type="match status" value="3"/>
</dbReference>
<evidence type="ECO:0000256" key="6">
    <source>
        <dbReference type="ARBA" id="ARBA00023235"/>
    </source>
</evidence>
<comment type="catalytic activity">
    <reaction evidence="1 7">
        <text>[protein]-peptidylproline (omega=180) = [protein]-peptidylproline (omega=0)</text>
        <dbReference type="Rhea" id="RHEA:16237"/>
        <dbReference type="Rhea" id="RHEA-COMP:10747"/>
        <dbReference type="Rhea" id="RHEA-COMP:10748"/>
        <dbReference type="ChEBI" id="CHEBI:83833"/>
        <dbReference type="ChEBI" id="CHEBI:83834"/>
        <dbReference type="EC" id="5.2.1.8"/>
    </reaction>
</comment>
<evidence type="ECO:0000256" key="1">
    <source>
        <dbReference type="ARBA" id="ARBA00000971"/>
    </source>
</evidence>
<evidence type="ECO:0000256" key="4">
    <source>
        <dbReference type="ARBA" id="ARBA00022803"/>
    </source>
</evidence>
<dbReference type="SUPFAM" id="SSF48452">
    <property type="entry name" value="TPR-like"/>
    <property type="match status" value="1"/>
</dbReference>
<dbReference type="GO" id="GO:0003755">
    <property type="term" value="F:peptidyl-prolyl cis-trans isomerase activity"/>
    <property type="evidence" value="ECO:0007669"/>
    <property type="project" value="UniProtKB-KW"/>
</dbReference>
<dbReference type="Proteomes" id="UP000250235">
    <property type="component" value="Unassembled WGS sequence"/>
</dbReference>
<keyword evidence="4 8" id="KW-0802">TPR repeat</keyword>
<evidence type="ECO:0000256" key="5">
    <source>
        <dbReference type="ARBA" id="ARBA00023110"/>
    </source>
</evidence>
<dbReference type="FunFam" id="3.10.50.40:FF:000006">
    <property type="entry name" value="Peptidyl-prolyl cis-trans isomerase"/>
    <property type="match status" value="1"/>
</dbReference>
<feature type="domain" description="PPIase FKBP-type" evidence="9">
    <location>
        <begin position="165"/>
        <end position="255"/>
    </location>
</feature>
<accession>A0A2Z7A7K7</accession>
<feature type="repeat" description="TPR" evidence="8">
    <location>
        <begin position="447"/>
        <end position="480"/>
    </location>
</feature>
<protein>
    <recommendedName>
        <fullName evidence="2 7">peptidylprolyl isomerase</fullName>
        <ecNumber evidence="2 7">5.2.1.8</ecNumber>
    </recommendedName>
</protein>
<dbReference type="EC" id="5.2.1.8" evidence="2 7"/>
<evidence type="ECO:0000313" key="11">
    <source>
        <dbReference type="Proteomes" id="UP000250235"/>
    </source>
</evidence>
<evidence type="ECO:0000256" key="3">
    <source>
        <dbReference type="ARBA" id="ARBA00022737"/>
    </source>
</evidence>
<dbReference type="PANTHER" id="PTHR46512:SF11">
    <property type="entry name" value="PEPTIDYLPROLYL ISOMERASE"/>
    <property type="match status" value="1"/>
</dbReference>
<evidence type="ECO:0000313" key="10">
    <source>
        <dbReference type="EMBL" id="KZV14935.1"/>
    </source>
</evidence>
<keyword evidence="3" id="KW-0677">Repeat</keyword>
<dbReference type="SMART" id="SM00028">
    <property type="entry name" value="TPR"/>
    <property type="match status" value="1"/>
</dbReference>
<feature type="domain" description="PPIase FKBP-type" evidence="9">
    <location>
        <begin position="49"/>
        <end position="137"/>
    </location>
</feature>
<dbReference type="Gene3D" id="1.25.40.10">
    <property type="entry name" value="Tetratricopeptide repeat domain"/>
    <property type="match status" value="1"/>
</dbReference>
<feature type="domain" description="PPIase FKBP-type" evidence="9">
    <location>
        <begin position="283"/>
        <end position="345"/>
    </location>
</feature>
<dbReference type="AlphaFoldDB" id="A0A2Z7A7K7"/>
<gene>
    <name evidence="10" type="ORF">F511_33913</name>
</gene>
<proteinExistence type="predicted"/>
<organism evidence="10 11">
    <name type="scientific">Dorcoceras hygrometricum</name>
    <dbReference type="NCBI Taxonomy" id="472368"/>
    <lineage>
        <taxon>Eukaryota</taxon>
        <taxon>Viridiplantae</taxon>
        <taxon>Streptophyta</taxon>
        <taxon>Embryophyta</taxon>
        <taxon>Tracheophyta</taxon>
        <taxon>Spermatophyta</taxon>
        <taxon>Magnoliopsida</taxon>
        <taxon>eudicotyledons</taxon>
        <taxon>Gunneridae</taxon>
        <taxon>Pentapetalae</taxon>
        <taxon>asterids</taxon>
        <taxon>lamiids</taxon>
        <taxon>Lamiales</taxon>
        <taxon>Gesneriaceae</taxon>
        <taxon>Didymocarpoideae</taxon>
        <taxon>Trichosporeae</taxon>
        <taxon>Loxocarpinae</taxon>
        <taxon>Dorcoceras</taxon>
    </lineage>
</organism>
<keyword evidence="6 7" id="KW-0413">Isomerase</keyword>